<protein>
    <submittedName>
        <fullName evidence="1">Uncharacterized protein</fullName>
    </submittedName>
</protein>
<comment type="caution">
    <text evidence="1">The sequence shown here is derived from an EMBL/GenBank/DDBJ whole genome shotgun (WGS) entry which is preliminary data.</text>
</comment>
<reference evidence="1" key="1">
    <citation type="journal article" date="2014" name="Front. Microbiol.">
        <title>High frequency of phylogenetically diverse reductive dehalogenase-homologous genes in deep subseafloor sedimentary metagenomes.</title>
        <authorList>
            <person name="Kawai M."/>
            <person name="Futagami T."/>
            <person name="Toyoda A."/>
            <person name="Takaki Y."/>
            <person name="Nishi S."/>
            <person name="Hori S."/>
            <person name="Arai W."/>
            <person name="Tsubouchi T."/>
            <person name="Morono Y."/>
            <person name="Uchiyama I."/>
            <person name="Ito T."/>
            <person name="Fujiyama A."/>
            <person name="Inagaki F."/>
            <person name="Takami H."/>
        </authorList>
    </citation>
    <scope>NUCLEOTIDE SEQUENCE</scope>
    <source>
        <strain evidence="1">Expedition CK06-06</strain>
    </source>
</reference>
<proteinExistence type="predicted"/>
<name>X1TJ85_9ZZZZ</name>
<evidence type="ECO:0000313" key="1">
    <source>
        <dbReference type="EMBL" id="GAJ05339.1"/>
    </source>
</evidence>
<organism evidence="1">
    <name type="scientific">marine sediment metagenome</name>
    <dbReference type="NCBI Taxonomy" id="412755"/>
    <lineage>
        <taxon>unclassified sequences</taxon>
        <taxon>metagenomes</taxon>
        <taxon>ecological metagenomes</taxon>
    </lineage>
</organism>
<dbReference type="AlphaFoldDB" id="X1TJ85"/>
<dbReference type="EMBL" id="BARW01030384">
    <property type="protein sequence ID" value="GAJ05339.1"/>
    <property type="molecule type" value="Genomic_DNA"/>
</dbReference>
<gene>
    <name evidence="1" type="ORF">S12H4_48592</name>
</gene>
<sequence length="134" mass="14087">MAKQVAEIDMVVTFSTTINLQQAAGTYDLFTGMAQEGSVKSLLLMLPDVDVSDDANIAGISIQVDDATPQIFFDAIVGAKANLTAEAQLAWIGNIAIKAGSKIRLTIYGGPADVSTICDVTVEYRAKVNGGYLA</sequence>
<accession>X1TJ85</accession>